<gene>
    <name evidence="1" type="ORF">QE152_g9225</name>
</gene>
<dbReference type="EMBL" id="JASPKY010000078">
    <property type="protein sequence ID" value="KAK9739125.1"/>
    <property type="molecule type" value="Genomic_DNA"/>
</dbReference>
<organism evidence="1 2">
    <name type="scientific">Popillia japonica</name>
    <name type="common">Japanese beetle</name>
    <dbReference type="NCBI Taxonomy" id="7064"/>
    <lineage>
        <taxon>Eukaryota</taxon>
        <taxon>Metazoa</taxon>
        <taxon>Ecdysozoa</taxon>
        <taxon>Arthropoda</taxon>
        <taxon>Hexapoda</taxon>
        <taxon>Insecta</taxon>
        <taxon>Pterygota</taxon>
        <taxon>Neoptera</taxon>
        <taxon>Endopterygota</taxon>
        <taxon>Coleoptera</taxon>
        <taxon>Polyphaga</taxon>
        <taxon>Scarabaeiformia</taxon>
        <taxon>Scarabaeidae</taxon>
        <taxon>Rutelinae</taxon>
        <taxon>Popillia</taxon>
    </lineage>
</organism>
<reference evidence="1 2" key="1">
    <citation type="journal article" date="2024" name="BMC Genomics">
        <title>De novo assembly and annotation of Popillia japonica's genome with initial clues to its potential as an invasive pest.</title>
        <authorList>
            <person name="Cucini C."/>
            <person name="Boschi S."/>
            <person name="Funari R."/>
            <person name="Cardaioli E."/>
            <person name="Iannotti N."/>
            <person name="Marturano G."/>
            <person name="Paoli F."/>
            <person name="Bruttini M."/>
            <person name="Carapelli A."/>
            <person name="Frati F."/>
            <person name="Nardi F."/>
        </authorList>
    </citation>
    <scope>NUCLEOTIDE SEQUENCE [LARGE SCALE GENOMIC DNA]</scope>
    <source>
        <strain evidence="1">DMR45628</strain>
    </source>
</reference>
<sequence length="100" mass="11731">MQESLTRRTEYFKKLVKSDGELEDIGEGDQEKLPTKQGIEGIIKMLRNNKAPREKGITAKMLIKDERRTRIRKYCNKSSMERGDNAMQIAKMINMFYTQK</sequence>
<protein>
    <submittedName>
        <fullName evidence="1">Uncharacterized protein</fullName>
    </submittedName>
</protein>
<keyword evidence="2" id="KW-1185">Reference proteome</keyword>
<accession>A0AAW1LZ16</accession>
<dbReference type="Proteomes" id="UP001458880">
    <property type="component" value="Unassembled WGS sequence"/>
</dbReference>
<proteinExistence type="predicted"/>
<evidence type="ECO:0000313" key="1">
    <source>
        <dbReference type="EMBL" id="KAK9739125.1"/>
    </source>
</evidence>
<comment type="caution">
    <text evidence="1">The sequence shown here is derived from an EMBL/GenBank/DDBJ whole genome shotgun (WGS) entry which is preliminary data.</text>
</comment>
<dbReference type="AlphaFoldDB" id="A0AAW1LZ16"/>
<evidence type="ECO:0000313" key="2">
    <source>
        <dbReference type="Proteomes" id="UP001458880"/>
    </source>
</evidence>
<name>A0AAW1LZ16_POPJA</name>